<evidence type="ECO:0000256" key="1">
    <source>
        <dbReference type="SAM" id="SignalP"/>
    </source>
</evidence>
<dbReference type="EMBL" id="JAYMYQ010000006">
    <property type="protein sequence ID" value="KAK7323410.1"/>
    <property type="molecule type" value="Genomic_DNA"/>
</dbReference>
<dbReference type="AlphaFoldDB" id="A0AAN9KT54"/>
<dbReference type="PANTHER" id="PTHR33286">
    <property type="entry name" value="BIFUNCTIONAL INHIBITOR/LIPID-TRANSFER PROTEIN/SEED STORAGE 2S ALBUMIN SUPERFAMILY PROTEIN"/>
    <property type="match status" value="1"/>
</dbReference>
<comment type="caution">
    <text evidence="3">The sequence shown here is derived from an EMBL/GenBank/DDBJ whole genome shotgun (WGS) entry which is preliminary data.</text>
</comment>
<dbReference type="Gene3D" id="1.10.110.10">
    <property type="entry name" value="Plant lipid-transfer and hydrophobic proteins"/>
    <property type="match status" value="1"/>
</dbReference>
<dbReference type="Pfam" id="PF00234">
    <property type="entry name" value="Tryp_alpha_amyl"/>
    <property type="match status" value="1"/>
</dbReference>
<name>A0AAN9KT54_CANGL</name>
<feature type="signal peptide" evidence="1">
    <location>
        <begin position="1"/>
        <end position="23"/>
    </location>
</feature>
<dbReference type="InterPro" id="IPR016140">
    <property type="entry name" value="Bifunc_inhib/LTP/seed_store"/>
</dbReference>
<gene>
    <name evidence="3" type="ORF">VNO77_26882</name>
</gene>
<dbReference type="Proteomes" id="UP001367508">
    <property type="component" value="Unassembled WGS sequence"/>
</dbReference>
<reference evidence="3 4" key="1">
    <citation type="submission" date="2024-01" db="EMBL/GenBank/DDBJ databases">
        <title>The genomes of 5 underutilized Papilionoideae crops provide insights into root nodulation and disease resistanc.</title>
        <authorList>
            <person name="Jiang F."/>
        </authorList>
    </citation>
    <scope>NUCLEOTIDE SEQUENCE [LARGE SCALE GENOMIC DNA]</scope>
    <source>
        <strain evidence="3">LVBAO_FW01</strain>
        <tissue evidence="3">Leaves</tissue>
    </source>
</reference>
<dbReference type="InterPro" id="IPR036312">
    <property type="entry name" value="Bifun_inhib/LTP/seed_sf"/>
</dbReference>
<sequence>MVGSDVKTYWLLAILGICVLSLCHDQKLAPMVAAENCDTDMRGLEIECMAFMNKGIPNKPEDPNDRCCKIIKQVNVPCCCNNLNRKIGFPPGYHTIGDLLNWNKVLHCFNYCGRPFHAGYKCGPFTVPPGPPPK</sequence>
<feature type="domain" description="Bifunctional inhibitor/plant lipid transfer protein/seed storage helical" evidence="2">
    <location>
        <begin position="37"/>
        <end position="122"/>
    </location>
</feature>
<evidence type="ECO:0000313" key="4">
    <source>
        <dbReference type="Proteomes" id="UP001367508"/>
    </source>
</evidence>
<evidence type="ECO:0000259" key="2">
    <source>
        <dbReference type="Pfam" id="PF00234"/>
    </source>
</evidence>
<keyword evidence="4" id="KW-1185">Reference proteome</keyword>
<accession>A0AAN9KT54</accession>
<feature type="chain" id="PRO_5042994534" description="Bifunctional inhibitor/plant lipid transfer protein/seed storage helical domain-containing protein" evidence="1">
    <location>
        <begin position="24"/>
        <end position="134"/>
    </location>
</feature>
<dbReference type="PANTHER" id="PTHR33286:SF1">
    <property type="entry name" value="OS01G0800600 PROTEIN"/>
    <property type="match status" value="1"/>
</dbReference>
<evidence type="ECO:0000313" key="3">
    <source>
        <dbReference type="EMBL" id="KAK7323410.1"/>
    </source>
</evidence>
<organism evidence="3 4">
    <name type="scientific">Canavalia gladiata</name>
    <name type="common">Sword bean</name>
    <name type="synonym">Dolichos gladiatus</name>
    <dbReference type="NCBI Taxonomy" id="3824"/>
    <lineage>
        <taxon>Eukaryota</taxon>
        <taxon>Viridiplantae</taxon>
        <taxon>Streptophyta</taxon>
        <taxon>Embryophyta</taxon>
        <taxon>Tracheophyta</taxon>
        <taxon>Spermatophyta</taxon>
        <taxon>Magnoliopsida</taxon>
        <taxon>eudicotyledons</taxon>
        <taxon>Gunneridae</taxon>
        <taxon>Pentapetalae</taxon>
        <taxon>rosids</taxon>
        <taxon>fabids</taxon>
        <taxon>Fabales</taxon>
        <taxon>Fabaceae</taxon>
        <taxon>Papilionoideae</taxon>
        <taxon>50 kb inversion clade</taxon>
        <taxon>NPAAA clade</taxon>
        <taxon>indigoferoid/millettioid clade</taxon>
        <taxon>Phaseoleae</taxon>
        <taxon>Canavalia</taxon>
    </lineage>
</organism>
<proteinExistence type="predicted"/>
<keyword evidence="1" id="KW-0732">Signal</keyword>
<dbReference type="SUPFAM" id="SSF47699">
    <property type="entry name" value="Bifunctional inhibitor/lipid-transfer protein/seed storage 2S albumin"/>
    <property type="match status" value="1"/>
</dbReference>
<protein>
    <recommendedName>
        <fullName evidence="2">Bifunctional inhibitor/plant lipid transfer protein/seed storage helical domain-containing protein</fullName>
    </recommendedName>
</protein>